<evidence type="ECO:0000259" key="8">
    <source>
        <dbReference type="SMART" id="SM01007"/>
    </source>
</evidence>
<comment type="caution">
    <text evidence="9">The sequence shown here is derived from an EMBL/GenBank/DDBJ whole genome shotgun (WGS) entry which is preliminary data.</text>
</comment>
<feature type="region of interest" description="Disordered" evidence="6">
    <location>
        <begin position="1"/>
        <end position="47"/>
    </location>
</feature>
<organism evidence="9 10">
    <name type="scientific">Venturia inaequalis</name>
    <name type="common">Apple scab fungus</name>
    <dbReference type="NCBI Taxonomy" id="5025"/>
    <lineage>
        <taxon>Eukaryota</taxon>
        <taxon>Fungi</taxon>
        <taxon>Dikarya</taxon>
        <taxon>Ascomycota</taxon>
        <taxon>Pezizomycotina</taxon>
        <taxon>Dothideomycetes</taxon>
        <taxon>Pleosporomycetidae</taxon>
        <taxon>Venturiales</taxon>
        <taxon>Venturiaceae</taxon>
        <taxon>Venturia</taxon>
    </lineage>
</organism>
<proteinExistence type="inferred from homology"/>
<name>A0A8H3U1Y5_VENIN</name>
<evidence type="ECO:0000313" key="10">
    <source>
        <dbReference type="Proteomes" id="UP000433883"/>
    </source>
</evidence>
<feature type="transmembrane region" description="Helical" evidence="7">
    <location>
        <begin position="508"/>
        <end position="529"/>
    </location>
</feature>
<evidence type="ECO:0000256" key="5">
    <source>
        <dbReference type="ARBA" id="ARBA00023136"/>
    </source>
</evidence>
<dbReference type="FunFam" id="1.20.58.340:FF:000027">
    <property type="entry name" value="CorA family metal ion transporter (Eurofung)"/>
    <property type="match status" value="1"/>
</dbReference>
<feature type="domain" description="Class II aldolase/adducin N-terminal" evidence="8">
    <location>
        <begin position="555"/>
        <end position="775"/>
    </location>
</feature>
<dbReference type="Pfam" id="PF00596">
    <property type="entry name" value="Aldolase_II"/>
    <property type="match status" value="1"/>
</dbReference>
<evidence type="ECO:0000256" key="4">
    <source>
        <dbReference type="ARBA" id="ARBA00022989"/>
    </source>
</evidence>
<evidence type="ECO:0000313" key="9">
    <source>
        <dbReference type="EMBL" id="KAE9962401.1"/>
    </source>
</evidence>
<dbReference type="SUPFAM" id="SSF143865">
    <property type="entry name" value="CorA soluble domain-like"/>
    <property type="match status" value="1"/>
</dbReference>
<evidence type="ECO:0000256" key="6">
    <source>
        <dbReference type="SAM" id="MobiDB-lite"/>
    </source>
</evidence>
<dbReference type="InterPro" id="IPR045861">
    <property type="entry name" value="CorA_cytoplasmic_dom"/>
</dbReference>
<dbReference type="EMBL" id="WNWQ01001061">
    <property type="protein sequence ID" value="KAE9962401.1"/>
    <property type="molecule type" value="Genomic_DNA"/>
</dbReference>
<protein>
    <recommendedName>
        <fullName evidence="8">Class II aldolase/adducin N-terminal domain-containing protein</fullName>
    </recommendedName>
</protein>
<comment type="subcellular location">
    <subcellularLocation>
        <location evidence="1">Membrane</location>
        <topology evidence="1">Multi-pass membrane protein</topology>
    </subcellularLocation>
</comment>
<dbReference type="CDD" id="cd12829">
    <property type="entry name" value="Alr1p-like"/>
    <property type="match status" value="1"/>
</dbReference>
<keyword evidence="4 7" id="KW-1133">Transmembrane helix</keyword>
<evidence type="ECO:0000256" key="7">
    <source>
        <dbReference type="SAM" id="Phobius"/>
    </source>
</evidence>
<dbReference type="Proteomes" id="UP000433883">
    <property type="component" value="Unassembled WGS sequence"/>
</dbReference>
<reference evidence="9 10" key="1">
    <citation type="submission" date="2019-11" db="EMBL/GenBank/DDBJ databases">
        <title>Venturia inaequalis Genome Resource.</title>
        <authorList>
            <person name="Lichtner F.J."/>
        </authorList>
    </citation>
    <scope>NUCLEOTIDE SEQUENCE [LARGE SCALE GENOMIC DNA]</scope>
    <source>
        <strain evidence="9">Bline_iso_100314</strain>
    </source>
</reference>
<dbReference type="PANTHER" id="PTHR21535">
    <property type="entry name" value="MAGNESIUM AND COBALT TRANSPORT PROTEIN/MITOCHONDRIAL IMPORT INNER MEMBRANE TRANSLOCASE SUBUNIT TIM8"/>
    <property type="match status" value="1"/>
</dbReference>
<evidence type="ECO:0000256" key="2">
    <source>
        <dbReference type="ARBA" id="ARBA00009765"/>
    </source>
</evidence>
<accession>A0A8H3U1Y5</accession>
<dbReference type="InterPro" id="IPR002523">
    <property type="entry name" value="MgTranspt_CorA/ZnTranspt_ZntB"/>
</dbReference>
<keyword evidence="3 7" id="KW-0812">Transmembrane</keyword>
<dbReference type="GO" id="GO:0015095">
    <property type="term" value="F:magnesium ion transmembrane transporter activity"/>
    <property type="evidence" value="ECO:0007669"/>
    <property type="project" value="InterPro"/>
</dbReference>
<dbReference type="InterPro" id="IPR045863">
    <property type="entry name" value="CorA_TM1_TM2"/>
</dbReference>
<feature type="transmembrane region" description="Helical" evidence="7">
    <location>
        <begin position="541"/>
        <end position="562"/>
    </location>
</feature>
<dbReference type="GO" id="GO:0010961">
    <property type="term" value="P:intracellular magnesium ion homeostasis"/>
    <property type="evidence" value="ECO:0007669"/>
    <property type="project" value="TreeGrafter"/>
</dbReference>
<dbReference type="Gene3D" id="1.20.58.340">
    <property type="entry name" value="Magnesium transport protein CorA, transmembrane region"/>
    <property type="match status" value="2"/>
</dbReference>
<dbReference type="SUPFAM" id="SSF53639">
    <property type="entry name" value="AraD/HMP-PK domain-like"/>
    <property type="match status" value="1"/>
</dbReference>
<evidence type="ECO:0000256" key="1">
    <source>
        <dbReference type="ARBA" id="ARBA00004141"/>
    </source>
</evidence>
<dbReference type="InterPro" id="IPR036409">
    <property type="entry name" value="Aldolase_II/adducin_N_sf"/>
</dbReference>
<dbReference type="InterPro" id="IPR001303">
    <property type="entry name" value="Aldolase_II/adducin_N"/>
</dbReference>
<dbReference type="Pfam" id="PF01544">
    <property type="entry name" value="CorA"/>
    <property type="match status" value="1"/>
</dbReference>
<dbReference type="AlphaFoldDB" id="A0A8H3U1Y5"/>
<dbReference type="Gene3D" id="3.30.460.20">
    <property type="entry name" value="CorA soluble domain-like"/>
    <property type="match status" value="1"/>
</dbReference>
<gene>
    <name evidence="9" type="ORF">BLS_000374</name>
</gene>
<keyword evidence="5 7" id="KW-0472">Membrane</keyword>
<evidence type="ECO:0000256" key="3">
    <source>
        <dbReference type="ARBA" id="ARBA00022692"/>
    </source>
</evidence>
<dbReference type="PANTHER" id="PTHR21535:SF55">
    <property type="entry name" value="MAGNESIUM TRANSPORTER ALR1-RELATED"/>
    <property type="match status" value="1"/>
</dbReference>
<dbReference type="Gene3D" id="3.40.225.10">
    <property type="entry name" value="Class II aldolase/adducin N-terminal domain"/>
    <property type="match status" value="1"/>
</dbReference>
<dbReference type="InterPro" id="IPR044089">
    <property type="entry name" value="Alr1-like"/>
</dbReference>
<dbReference type="GO" id="GO:0005886">
    <property type="term" value="C:plasma membrane"/>
    <property type="evidence" value="ECO:0007669"/>
    <property type="project" value="TreeGrafter"/>
</dbReference>
<comment type="similarity">
    <text evidence="2">Belongs to the CorA metal ion transporter (MIT) (TC 1.A.35) family.</text>
</comment>
<dbReference type="SMART" id="SM01007">
    <property type="entry name" value="Aldolase_II"/>
    <property type="match status" value="1"/>
</dbReference>
<dbReference type="SUPFAM" id="SSF144083">
    <property type="entry name" value="Magnesium transport protein CorA, transmembrane region"/>
    <property type="match status" value="1"/>
</dbReference>
<sequence length="860" mass="95985">MEDSPPVPSISVGDNEEPVIDLDDHRGHPSSIPRSEFSPRSPRARRGTLGSIYGQDFALGDAAINEHAIVDEESISPVDGINANTRRDLANSPVARRVAIHPTIHFIEPYLVKHIRDVPPLAEIRKDRERRNSEHSIDFEELEEFVQEQEEEQIKDQIIDRDDVSMARPARHEAPARGSQPGILQEGSSLEDLEKHQHTGRADSVASKRASKVEVANVKRWYTFFSSELDDTIHATSIGGLLEEGETFQHLFELGPDGGCWWLDSLNATEDEVSALCKAFGVHPLTREDIVTGESREKVELFSQYYFVSFRSYDDDKTSEEYLEPMSVYAVVFKHGLLTFTFQTNPHTKNVLKRISRLRDYMDLSADWICYALIDDIVDGFLPPIRAIEEEVDSIEDQVFSAREEDARPILRAIADCRKKCMSILRLLGSKPDVIKGFAKRCNEQYSAAPRGDVGMYLSDIQDHVVTYRDNLSHSEQLLSRLHNNFLAQINVDHIASGNRVNKILGKVTLIASIIVPLNVVTGLFGMNVPVPGNPTMAPNYGWFGGIVGFLIAFVLISYIIAKRLRHGVFDAYGHISVRNPDDHDAFYMSRNLPPALMQSAEDIVEYKIENAEPMEKDAPNGFAERCIHSEISKKFPHVNAVVHAHATDVLPFTVSGVPLKAPIHMAGFLGTKVPVWDISSAYASNDRHDLLVTTTALGHHLATAFKPATSTGFLYQKMRSALPTTIGGTNADPSTTPEHLVVLMRGHGFTTLADSLEAVTFQAIYTVEAAKVQSQAILMQNAYFGSVVEGKVDVEAGGKIKSAKVKGEGEIKYLSDRETVDAWAFNKETVMRPWQLWCREVEISPLYRNDVKMADENKK</sequence>